<protein>
    <submittedName>
        <fullName evidence="2">Putative signal transduction protein</fullName>
    </submittedName>
</protein>
<dbReference type="InterPro" id="IPR013976">
    <property type="entry name" value="HDOD"/>
</dbReference>
<dbReference type="AlphaFoldDB" id="E8X624"/>
<accession>E8X624</accession>
<feature type="domain" description="HDOD" evidence="1">
    <location>
        <begin position="34"/>
        <end position="201"/>
    </location>
</feature>
<keyword evidence="2" id="KW-0614">Plasmid</keyword>
<evidence type="ECO:0000313" key="2">
    <source>
        <dbReference type="EMBL" id="ADW70908.1"/>
    </source>
</evidence>
<dbReference type="Gene3D" id="1.10.3210.10">
    <property type="entry name" value="Hypothetical protein af1432"/>
    <property type="match status" value="1"/>
</dbReference>
<dbReference type="Pfam" id="PF08668">
    <property type="entry name" value="HDOD"/>
    <property type="match status" value="1"/>
</dbReference>
<dbReference type="PANTHER" id="PTHR33525">
    <property type="match status" value="1"/>
</dbReference>
<dbReference type="PROSITE" id="PS51833">
    <property type="entry name" value="HDOD"/>
    <property type="match status" value="1"/>
</dbReference>
<keyword evidence="3" id="KW-1185">Reference proteome</keyword>
<dbReference type="EMBL" id="CP002481">
    <property type="protein sequence ID" value="ADW70908.1"/>
    <property type="molecule type" value="Genomic_DNA"/>
</dbReference>
<dbReference type="RefSeq" id="WP_013572820.1">
    <property type="nucleotide sequence ID" value="NC_015057.1"/>
</dbReference>
<dbReference type="OrthoDB" id="118531at2"/>
<dbReference type="KEGG" id="acm:AciX9_4128"/>
<reference evidence="3" key="1">
    <citation type="submission" date="2011-01" db="EMBL/GenBank/DDBJ databases">
        <title>Complete sequence of plasmid1 of Acidobacterium sp. MP5ACTX9.</title>
        <authorList>
            <consortium name="US DOE Joint Genome Institute"/>
            <person name="Lucas S."/>
            <person name="Copeland A."/>
            <person name="Lapidus A."/>
            <person name="Cheng J.-F."/>
            <person name="Goodwin L."/>
            <person name="Pitluck S."/>
            <person name="Teshima H."/>
            <person name="Detter J.C."/>
            <person name="Han C."/>
            <person name="Tapia R."/>
            <person name="Land M."/>
            <person name="Hauser L."/>
            <person name="Kyrpides N."/>
            <person name="Ivanova N."/>
            <person name="Ovchinnikova G."/>
            <person name="Pagani I."/>
            <person name="Rawat S.R."/>
            <person name="Mannisto M."/>
            <person name="Haggblom M.M."/>
            <person name="Woyke T."/>
        </authorList>
    </citation>
    <scope>NUCLEOTIDE SEQUENCE [LARGE SCALE GENOMIC DNA]</scope>
    <source>
        <strain evidence="3">MP5ACTX9</strain>
        <plasmid evidence="3">Plasmid pACIX901</plasmid>
    </source>
</reference>
<dbReference type="InterPro" id="IPR052340">
    <property type="entry name" value="RNase_Y/CdgJ"/>
</dbReference>
<proteinExistence type="predicted"/>
<geneLocation type="plasmid" evidence="2 3">
    <name>pACIX901</name>
</geneLocation>
<evidence type="ECO:0000313" key="3">
    <source>
        <dbReference type="Proteomes" id="UP000000343"/>
    </source>
</evidence>
<name>E8X624_GRATM</name>
<dbReference type="SUPFAM" id="SSF109604">
    <property type="entry name" value="HD-domain/PDEase-like"/>
    <property type="match status" value="1"/>
</dbReference>
<gene>
    <name evidence="2" type="ordered locus">AciX9_4128</name>
</gene>
<dbReference type="Proteomes" id="UP000000343">
    <property type="component" value="Plasmid pACIX901"/>
</dbReference>
<dbReference type="HOGENOM" id="CLU_1213425_0_0_0"/>
<evidence type="ECO:0000259" key="1">
    <source>
        <dbReference type="PROSITE" id="PS51833"/>
    </source>
</evidence>
<dbReference type="PANTHER" id="PTHR33525:SF3">
    <property type="entry name" value="RIBONUCLEASE Y"/>
    <property type="match status" value="1"/>
</dbReference>
<organism evidence="3">
    <name type="scientific">Granulicella tundricola (strain ATCC BAA-1859 / DSM 23138 / MP5ACTX9)</name>
    <dbReference type="NCBI Taxonomy" id="1198114"/>
    <lineage>
        <taxon>Bacteria</taxon>
        <taxon>Pseudomonadati</taxon>
        <taxon>Acidobacteriota</taxon>
        <taxon>Terriglobia</taxon>
        <taxon>Terriglobales</taxon>
        <taxon>Acidobacteriaceae</taxon>
        <taxon>Granulicella</taxon>
    </lineage>
</organism>
<sequence>MQEDQYAVVETSLYISDILSSSSPNRLLDSLPNIPTMMTTRLRLELLLQEPSIDLSAVSEVILSDPGATLQLLRLIGEEYPNDEDRPTRIEDCIVSFNSNRWYEVVCALSIPQSSHVLAHWEYWRRVAQCARELAKCVDGLSPEEAYLVGLLSQLGTLPHILGWNNDTGSSAEHSAVGVMLADYWHLPTYFCCAIQELQSPASSSRWGEILQMAQAVAIKSEPAAFQD</sequence>